<dbReference type="EMBL" id="KV441394">
    <property type="protein sequence ID" value="OAF59380.2"/>
    <property type="molecule type" value="Genomic_DNA"/>
</dbReference>
<feature type="region of interest" description="Disordered" evidence="1">
    <location>
        <begin position="55"/>
        <end position="75"/>
    </location>
</feature>
<feature type="region of interest" description="Disordered" evidence="1">
    <location>
        <begin position="1"/>
        <end position="39"/>
    </location>
</feature>
<protein>
    <submittedName>
        <fullName evidence="2">Uncharacterized protein</fullName>
    </submittedName>
</protein>
<feature type="compositionally biased region" description="Basic and acidic residues" evidence="1">
    <location>
        <begin position="64"/>
        <end position="75"/>
    </location>
</feature>
<dbReference type="AlphaFoldDB" id="A0A177AC59"/>
<organism evidence="2">
    <name type="scientific">Pseudogymnoascus destructans</name>
    <dbReference type="NCBI Taxonomy" id="655981"/>
    <lineage>
        <taxon>Eukaryota</taxon>
        <taxon>Fungi</taxon>
        <taxon>Dikarya</taxon>
        <taxon>Ascomycota</taxon>
        <taxon>Pezizomycotina</taxon>
        <taxon>Leotiomycetes</taxon>
        <taxon>Thelebolales</taxon>
        <taxon>Thelebolaceae</taxon>
        <taxon>Pseudogymnoascus</taxon>
    </lineage>
</organism>
<dbReference type="VEuPathDB" id="FungiDB:GMDG_02225"/>
<feature type="compositionally biased region" description="Polar residues" evidence="1">
    <location>
        <begin position="1"/>
        <end position="17"/>
    </location>
</feature>
<dbReference type="GeneID" id="36287326"/>
<dbReference type="OrthoDB" id="412788at2759"/>
<evidence type="ECO:0000256" key="1">
    <source>
        <dbReference type="SAM" id="MobiDB-lite"/>
    </source>
</evidence>
<reference evidence="2" key="1">
    <citation type="submission" date="2016-03" db="EMBL/GenBank/DDBJ databases">
        <title>Updated assembly of Pseudogymnoascus destructans, the fungus causing white-nose syndrome of bats.</title>
        <authorList>
            <person name="Palmer J.M."/>
            <person name="Drees K.P."/>
            <person name="Foster J.T."/>
            <person name="Lindner D.L."/>
        </authorList>
    </citation>
    <scope>NUCLEOTIDE SEQUENCE [LARGE SCALE GENOMIC DNA]</scope>
    <source>
        <strain evidence="2">20631-21</strain>
    </source>
</reference>
<sequence length="75" mass="8172">MATVSSHQATPSHNLSASARAEAAGVQTETTTPTYPIPRGNVEAELHFYQAPSDGSVPYNWVDKQPEGTRKLFDR</sequence>
<dbReference type="RefSeq" id="XP_024324663.1">
    <property type="nucleotide sequence ID" value="XM_024467888.1"/>
</dbReference>
<evidence type="ECO:0000313" key="2">
    <source>
        <dbReference type="EMBL" id="OAF59380.2"/>
    </source>
</evidence>
<accession>A0A177AC59</accession>
<dbReference type="Proteomes" id="UP000077154">
    <property type="component" value="Unassembled WGS sequence"/>
</dbReference>
<proteinExistence type="predicted"/>
<name>A0A177AC59_9PEZI</name>
<gene>
    <name evidence="2" type="ORF">VC83_04253</name>
</gene>